<keyword evidence="1" id="KW-0472">Membrane</keyword>
<feature type="transmembrane region" description="Helical" evidence="1">
    <location>
        <begin position="50"/>
        <end position="70"/>
    </location>
</feature>
<feature type="transmembrane region" description="Helical" evidence="1">
    <location>
        <begin position="316"/>
        <end position="335"/>
    </location>
</feature>
<dbReference type="Proteomes" id="UP001515500">
    <property type="component" value="Chromosome 15"/>
</dbReference>
<feature type="domain" description="DUF4220" evidence="2">
    <location>
        <begin position="53"/>
        <end position="415"/>
    </location>
</feature>
<dbReference type="Pfam" id="PF04578">
    <property type="entry name" value="DUF594"/>
    <property type="match status" value="1"/>
</dbReference>
<dbReference type="RefSeq" id="XP_039139660.1">
    <property type="nucleotide sequence ID" value="XM_039283726.1"/>
</dbReference>
<dbReference type="AlphaFoldDB" id="A0AB40CII9"/>
<evidence type="ECO:0000313" key="3">
    <source>
        <dbReference type="Proteomes" id="UP001515500"/>
    </source>
</evidence>
<accession>A0AB40CII9</accession>
<dbReference type="InterPro" id="IPR025315">
    <property type="entry name" value="DUF4220"/>
</dbReference>
<dbReference type="Pfam" id="PF13968">
    <property type="entry name" value="DUF4220"/>
    <property type="match status" value="1"/>
</dbReference>
<reference evidence="4" key="1">
    <citation type="submission" date="2025-08" db="UniProtKB">
        <authorList>
            <consortium name="RefSeq"/>
        </authorList>
    </citation>
    <scope>IDENTIFICATION</scope>
</reference>
<keyword evidence="1" id="KW-1133">Transmembrane helix</keyword>
<dbReference type="InterPro" id="IPR007658">
    <property type="entry name" value="DUF594"/>
</dbReference>
<dbReference type="PANTHER" id="PTHR31325">
    <property type="entry name" value="OS01G0798800 PROTEIN-RELATED"/>
    <property type="match status" value="1"/>
</dbReference>
<proteinExistence type="predicted"/>
<keyword evidence="1" id="KW-0812">Transmembrane</keyword>
<dbReference type="GeneID" id="120276987"/>
<organism evidence="3 4">
    <name type="scientific">Dioscorea cayennensis subsp. rotundata</name>
    <name type="common">White Guinea yam</name>
    <name type="synonym">Dioscorea rotundata</name>
    <dbReference type="NCBI Taxonomy" id="55577"/>
    <lineage>
        <taxon>Eukaryota</taxon>
        <taxon>Viridiplantae</taxon>
        <taxon>Streptophyta</taxon>
        <taxon>Embryophyta</taxon>
        <taxon>Tracheophyta</taxon>
        <taxon>Spermatophyta</taxon>
        <taxon>Magnoliopsida</taxon>
        <taxon>Liliopsida</taxon>
        <taxon>Dioscoreales</taxon>
        <taxon>Dioscoreaceae</taxon>
        <taxon>Dioscorea</taxon>
    </lineage>
</organism>
<feature type="transmembrane region" description="Helical" evidence="1">
    <location>
        <begin position="347"/>
        <end position="373"/>
    </location>
</feature>
<keyword evidence="3" id="KW-1185">Reference proteome</keyword>
<evidence type="ECO:0000313" key="4">
    <source>
        <dbReference type="RefSeq" id="XP_039139660.1"/>
    </source>
</evidence>
<gene>
    <name evidence="4" type="primary">LOC120276987</name>
</gene>
<feature type="transmembrane region" description="Helical" evidence="1">
    <location>
        <begin position="20"/>
        <end position="38"/>
    </location>
</feature>
<evidence type="ECO:0000259" key="2">
    <source>
        <dbReference type="Pfam" id="PF13968"/>
    </source>
</evidence>
<sequence length="690" mass="79848">MNLLRLTTQLWNLFDAWEIRFLVLLSLFLQIVLIFSADHRKHNVNRLLNVVLWLAYLLADSVAIFALGVLTHSQDDESSPSPSPSPSAAAANSINEFSLQAFWSPFLLLHLGGPDTITAFSLEDNELWRRHLLNLLFQVTTAFYVFYKSLFLSTTWLLPSLFMFATGLLKYGERTWSLFSASMDRFRSSLLTAPDPGPNYAKFMEEYASSKSAGLHAEITVEQERHPKSVTPDDTQKHDPKSHEEIVQWAYCLFLTFRRLIVDLILTFEDRINSQAFFLIGLSAIEAFKVVEIELSFIYDVLHTKSAVIHTTIGRLIRLTTFIYTIIALLLFFLIDKRKYDPMDVRVTYTLAIGALVLEIYAMFYAIVSFWTYNWLYFSKYTSLSSFVFRLSNFFCMYSKPSWSDSMAGYNLLSFCYKDQFWVKVGKILCFIGLKDTCDQFWYTKHKPVPEKLKKVIFRELKLKTGSITDTASYKRFNACRGEWALRQKGYYKELGWSVEVEFDECVLLWHIATDLCFFEEAEEEKDNISRVVSDYLLYLLLERPFMLTAGIGQIRYGDTCAEVKHFFQRWGKEKSIEGVCKMLLKVNTEYLPIDVKGDRSKSVLFDACRLAKDLMKIKEKKTRWEVISLVLVEMLCFAATKCRGNFHAKQLSNGGELLTHVWILMAHMGIGEQYRIEAGHARAKLFVAK</sequence>
<evidence type="ECO:0000256" key="1">
    <source>
        <dbReference type="SAM" id="Phobius"/>
    </source>
</evidence>
<name>A0AB40CII9_DIOCR</name>
<protein>
    <submittedName>
        <fullName evidence="4">Uncharacterized protein LOC120276987</fullName>
    </submittedName>
</protein>